<keyword evidence="5 11" id="KW-0812">Transmembrane</keyword>
<evidence type="ECO:0000256" key="11">
    <source>
        <dbReference type="SAM" id="Phobius"/>
    </source>
</evidence>
<keyword evidence="6 11" id="KW-1133">Transmembrane helix</keyword>
<feature type="compositionally biased region" description="Low complexity" evidence="10">
    <location>
        <begin position="1286"/>
        <end position="1299"/>
    </location>
</feature>
<dbReference type="OrthoDB" id="2020634at2759"/>
<proteinExistence type="inferred from homology"/>
<dbReference type="GO" id="GO:0034727">
    <property type="term" value="P:piecemeal microautophagy of the nucleus"/>
    <property type="evidence" value="ECO:0007669"/>
    <property type="project" value="TreeGrafter"/>
</dbReference>
<dbReference type="GO" id="GO:0005776">
    <property type="term" value="C:autophagosome"/>
    <property type="evidence" value="ECO:0007669"/>
    <property type="project" value="TreeGrafter"/>
</dbReference>
<feature type="region of interest" description="Disordered" evidence="10">
    <location>
        <begin position="1066"/>
        <end position="1127"/>
    </location>
</feature>
<feature type="transmembrane region" description="Helical" evidence="11">
    <location>
        <begin position="319"/>
        <end position="341"/>
    </location>
</feature>
<evidence type="ECO:0000256" key="3">
    <source>
        <dbReference type="ARBA" id="ARBA00018074"/>
    </source>
</evidence>
<feature type="region of interest" description="Disordered" evidence="10">
    <location>
        <begin position="1171"/>
        <end position="1191"/>
    </location>
</feature>
<dbReference type="GO" id="GO:0061709">
    <property type="term" value="P:reticulophagy"/>
    <property type="evidence" value="ECO:0007669"/>
    <property type="project" value="TreeGrafter"/>
</dbReference>
<organism evidence="12 13">
    <name type="scientific">Volvox reticuliferus</name>
    <dbReference type="NCBI Taxonomy" id="1737510"/>
    <lineage>
        <taxon>Eukaryota</taxon>
        <taxon>Viridiplantae</taxon>
        <taxon>Chlorophyta</taxon>
        <taxon>core chlorophytes</taxon>
        <taxon>Chlorophyceae</taxon>
        <taxon>CS clade</taxon>
        <taxon>Chlamydomonadales</taxon>
        <taxon>Volvocaceae</taxon>
        <taxon>Volvox</taxon>
    </lineage>
</organism>
<dbReference type="PANTHER" id="PTHR13038">
    <property type="entry name" value="APG9 AUTOPHAGY 9"/>
    <property type="match status" value="1"/>
</dbReference>
<evidence type="ECO:0000256" key="7">
    <source>
        <dbReference type="ARBA" id="ARBA00023006"/>
    </source>
</evidence>
<keyword evidence="9 11" id="KW-0472">Membrane</keyword>
<comment type="subcellular location">
    <subcellularLocation>
        <location evidence="1">Preautophagosomal structure membrane</location>
        <topology evidence="1">Multi-pass membrane protein</topology>
    </subcellularLocation>
</comment>
<evidence type="ECO:0000256" key="10">
    <source>
        <dbReference type="SAM" id="MobiDB-lite"/>
    </source>
</evidence>
<dbReference type="GO" id="GO:0000422">
    <property type="term" value="P:autophagy of mitochondrion"/>
    <property type="evidence" value="ECO:0007669"/>
    <property type="project" value="TreeGrafter"/>
</dbReference>
<evidence type="ECO:0000313" key="13">
    <source>
        <dbReference type="Proteomes" id="UP000747110"/>
    </source>
</evidence>
<feature type="compositionally biased region" description="Polar residues" evidence="10">
    <location>
        <begin position="1003"/>
        <end position="1014"/>
    </location>
</feature>
<feature type="region of interest" description="Disordered" evidence="10">
    <location>
        <begin position="959"/>
        <end position="1027"/>
    </location>
</feature>
<evidence type="ECO:0000256" key="5">
    <source>
        <dbReference type="ARBA" id="ARBA00022692"/>
    </source>
</evidence>
<dbReference type="GO" id="GO:0006869">
    <property type="term" value="P:lipid transport"/>
    <property type="evidence" value="ECO:0007669"/>
    <property type="project" value="UniProtKB-KW"/>
</dbReference>
<keyword evidence="7" id="KW-0072">Autophagy</keyword>
<feature type="region of interest" description="Disordered" evidence="10">
    <location>
        <begin position="1437"/>
        <end position="1474"/>
    </location>
</feature>
<accession>A0A8J4CVD6</accession>
<dbReference type="Proteomes" id="UP000747110">
    <property type="component" value="Unassembled WGS sequence"/>
</dbReference>
<protein>
    <recommendedName>
        <fullName evidence="3">Autophagy-related protein 9</fullName>
    </recommendedName>
</protein>
<feature type="compositionally biased region" description="Low complexity" evidence="10">
    <location>
        <begin position="1177"/>
        <end position="1191"/>
    </location>
</feature>
<dbReference type="GO" id="GO:0034045">
    <property type="term" value="C:phagophore assembly site membrane"/>
    <property type="evidence" value="ECO:0007669"/>
    <property type="project" value="UniProtKB-SubCell"/>
</dbReference>
<name>A0A8J4CVD6_9CHLO</name>
<dbReference type="InterPro" id="IPR007241">
    <property type="entry name" value="Autophagy-rel_prot_9"/>
</dbReference>
<feature type="transmembrane region" description="Helical" evidence="11">
    <location>
        <begin position="71"/>
        <end position="94"/>
    </location>
</feature>
<dbReference type="Pfam" id="PF04109">
    <property type="entry name" value="ATG9"/>
    <property type="match status" value="1"/>
</dbReference>
<feature type="transmembrane region" description="Helical" evidence="11">
    <location>
        <begin position="438"/>
        <end position="456"/>
    </location>
</feature>
<reference evidence="12" key="1">
    <citation type="journal article" date="2021" name="Proc. Natl. Acad. Sci. U.S.A.">
        <title>Three genomes in the algal genus Volvox reveal the fate of a haploid sex-determining region after a transition to homothallism.</title>
        <authorList>
            <person name="Yamamoto K."/>
            <person name="Hamaji T."/>
            <person name="Kawai-Toyooka H."/>
            <person name="Matsuzaki R."/>
            <person name="Takahashi F."/>
            <person name="Nishimura Y."/>
            <person name="Kawachi M."/>
            <person name="Noguchi H."/>
            <person name="Minakuchi Y."/>
            <person name="Umen J.G."/>
            <person name="Toyoda A."/>
            <person name="Nozaki H."/>
        </authorList>
    </citation>
    <scope>NUCLEOTIDE SEQUENCE</scope>
    <source>
        <strain evidence="12">NIES-3786</strain>
    </source>
</reference>
<gene>
    <name evidence="12" type="ORF">Vretifemale_17248</name>
</gene>
<feature type="compositionally biased region" description="Low complexity" evidence="10">
    <location>
        <begin position="1104"/>
        <end position="1113"/>
    </location>
</feature>
<feature type="compositionally biased region" description="Polar residues" evidence="10">
    <location>
        <begin position="1457"/>
        <end position="1467"/>
    </location>
</feature>
<keyword evidence="4" id="KW-0813">Transport</keyword>
<dbReference type="GO" id="GO:0034497">
    <property type="term" value="P:protein localization to phagophore assembly site"/>
    <property type="evidence" value="ECO:0007669"/>
    <property type="project" value="TreeGrafter"/>
</dbReference>
<feature type="transmembrane region" description="Helical" evidence="11">
    <location>
        <begin position="134"/>
        <end position="153"/>
    </location>
</feature>
<feature type="compositionally biased region" description="Gly residues" evidence="10">
    <location>
        <begin position="1114"/>
        <end position="1127"/>
    </location>
</feature>
<evidence type="ECO:0000256" key="2">
    <source>
        <dbReference type="ARBA" id="ARBA00006185"/>
    </source>
</evidence>
<comment type="similarity">
    <text evidence="2">Belongs to the ATG9 family.</text>
</comment>
<feature type="transmembrane region" description="Helical" evidence="11">
    <location>
        <begin position="406"/>
        <end position="426"/>
    </location>
</feature>
<feature type="region of interest" description="Disordered" evidence="10">
    <location>
        <begin position="1279"/>
        <end position="1299"/>
    </location>
</feature>
<sequence length="1568" mass="166265">MRLTREQELSNGFDGVYALPSGAEMDDDAGLHLETPLLVGGESYEFAAIANLDLFFTRVYRYWHERGFSSILLAGALNLLALAFTAAFSAFLLLFVDWRALHAECIAPRAGGGSGDCDLAAVALDRRPLLGRGVAADLLAVSYISMCVVYLGWTTAHYVMDARDMREVAHFMSHKLGISEGKVVTMTWAEVVHRLVLVQRTTRLCIARDLDELHIVSRIMRKENYLIAMINRNVLQLQLQTPPDAPLIIRRVVDAVLRLVGGGGESSSGCGGNRGCPPMLTKTLEWNLRWCILDYMFDDRFRIRPEFSDVAALKRRLRLVAAANLLLSPFLLMFLLAYFFMRNAERLYHHPAALGSRRWSGLAKWRIRELNELPHYLQHRLSASHPAALRYVAQFPSHTLAALARFMVFATGSFVALLLLMTFLDESLLERPLLGRQVVWWLGTMTVVLAACRTLVSEEPVAYDPERALADVVAFTHYLPRSWRGRAHTAEVQGAFLSLFRLKVVLFLEELASLVTTPLVLACSLPACADSIVEFVSTFTAHVDGVGDVCSMAMFDLARHGNTKYSAPVQAEKVFRSRQGKLEKSFLTFVATYPTWEPGDLGRCMLAALATNGAANGGGSGSSAAAPLAAVDAMAPPEADERAPRPAPDAQPFHQDAPMVFPYQAAAGVDKTIGLAPAGSTAALTRAASGFRSHGKGIASPAPPGGDVDGRKGNLYAGDGGGEAGDVTSQTAVRAAASALPESGSVPARAAQHGGLRGMRRPQVPLQLQPYHGVRSYMSNASASQLSAGVPGGAVPGWPWRPPAQTFNASGAAPCTAGGSPAPSVASSQFSNLAAPYQQYYPVPVYYAQQQQLRHIQQQQYRRMYEHLMYGAPSQQRKPVSMGGGATAGLPASPISPPYDRRMANLSASVGAGGGMAWQDHSLIHPFDMYGSYSGMHYHFPFHGSPVLPFPHTPAVPPLHPHPSPHLHAYPNPQHVHSTTTAYASAPNERANAGGSQRPRGHSQPSCNGDTATAPQPPSGGISGADENSGAVAIATAAAAAAAQSATKPSWRQRYMAETAQRELCSDGMDSHSAASPTVAMDGGACQGDETKPPFSCGAEVPRDSSGGPDAAGDGWGSGVSGLSGPTGGSKSIVATTGPVATAATATVAEGEKVVGAAAAAAAATDATCSSIATSDSGGPSASAHVAGSGSATTAAGYGSDILDLRGLEVASAALADEEDDPLGMGGFVKLPQPQPGPEAAAASALGTEAKCLEDADGFGLVPGAAPPSRPLRATVMMHHQHHQPAASGSASGSGSAASALMPRRWAPQQLNDDYGAASEGWYNFEAPLRRQQQQQHSSNPVTSSQHLELRPSECAQRLQMQGQEGDTTCSQMYYSADYYATSPYDGIDEYAMYGGVSSLYGGGGGGAVAAVDYATVMNPSLHPPMQLQLLPHQVQHQQPYRGPLQTSAMQQQQQQSNDVWRQSRAASGSHLPVVESSAPSLRFSVFGGAGRTTDTANVNVRPMAANVALSQSRSLQASQLHSHSHIPGGGLPLNETSELRDRVVHGHSLLQHLYDSNNPSVHREMLQ</sequence>
<evidence type="ECO:0000313" key="12">
    <source>
        <dbReference type="EMBL" id="GIL89504.1"/>
    </source>
</evidence>
<comment type="caution">
    <text evidence="12">The sequence shown here is derived from an EMBL/GenBank/DDBJ whole genome shotgun (WGS) entry which is preliminary data.</text>
</comment>
<evidence type="ECO:0000256" key="4">
    <source>
        <dbReference type="ARBA" id="ARBA00022448"/>
    </source>
</evidence>
<evidence type="ECO:0000256" key="8">
    <source>
        <dbReference type="ARBA" id="ARBA00023055"/>
    </source>
</evidence>
<evidence type="ECO:0000256" key="9">
    <source>
        <dbReference type="ARBA" id="ARBA00023136"/>
    </source>
</evidence>
<keyword evidence="8" id="KW-0445">Lipid transport</keyword>
<feature type="region of interest" description="Disordered" evidence="10">
    <location>
        <begin position="1330"/>
        <end position="1349"/>
    </location>
</feature>
<evidence type="ECO:0000256" key="6">
    <source>
        <dbReference type="ARBA" id="ARBA00022989"/>
    </source>
</evidence>
<feature type="compositionally biased region" description="Polar residues" evidence="10">
    <location>
        <begin position="1331"/>
        <end position="1347"/>
    </location>
</feature>
<evidence type="ECO:0000256" key="1">
    <source>
        <dbReference type="ARBA" id="ARBA00004511"/>
    </source>
</evidence>
<keyword evidence="13" id="KW-1185">Reference proteome</keyword>
<dbReference type="PANTHER" id="PTHR13038:SF10">
    <property type="entry name" value="AUTOPHAGY-RELATED PROTEIN 9"/>
    <property type="match status" value="1"/>
</dbReference>
<dbReference type="EMBL" id="BNCP01000051">
    <property type="protein sequence ID" value="GIL89504.1"/>
    <property type="molecule type" value="Genomic_DNA"/>
</dbReference>